<evidence type="ECO:0000256" key="3">
    <source>
        <dbReference type="ARBA" id="ARBA00022840"/>
    </source>
</evidence>
<organism evidence="5 6">
    <name type="scientific">Natranaerovirga pectinivora</name>
    <dbReference type="NCBI Taxonomy" id="682400"/>
    <lineage>
        <taxon>Bacteria</taxon>
        <taxon>Bacillati</taxon>
        <taxon>Bacillota</taxon>
        <taxon>Clostridia</taxon>
        <taxon>Lachnospirales</taxon>
        <taxon>Natranaerovirgaceae</taxon>
        <taxon>Natranaerovirga</taxon>
    </lineage>
</organism>
<dbReference type="OrthoDB" id="9778870at2"/>
<keyword evidence="6" id="KW-1185">Reference proteome</keyword>
<dbReference type="PROSITE" id="PS50893">
    <property type="entry name" value="ABC_TRANSPORTER_2"/>
    <property type="match status" value="1"/>
</dbReference>
<evidence type="ECO:0000259" key="4">
    <source>
        <dbReference type="PROSITE" id="PS50893"/>
    </source>
</evidence>
<keyword evidence="2" id="KW-0547">Nucleotide-binding</keyword>
<evidence type="ECO:0000313" key="6">
    <source>
        <dbReference type="Proteomes" id="UP000294902"/>
    </source>
</evidence>
<proteinExistence type="predicted"/>
<name>A0A4R3MMA5_9FIRM</name>
<dbReference type="Gene3D" id="3.40.50.300">
    <property type="entry name" value="P-loop containing nucleotide triphosphate hydrolases"/>
    <property type="match status" value="1"/>
</dbReference>
<feature type="domain" description="ABC transporter" evidence="4">
    <location>
        <begin position="2"/>
        <end position="223"/>
    </location>
</feature>
<dbReference type="CDD" id="cd03230">
    <property type="entry name" value="ABC_DR_subfamily_A"/>
    <property type="match status" value="1"/>
</dbReference>
<dbReference type="AlphaFoldDB" id="A0A4R3MMA5"/>
<dbReference type="RefSeq" id="WP_132253438.1">
    <property type="nucleotide sequence ID" value="NZ_SMAL01000009.1"/>
</dbReference>
<keyword evidence="3 5" id="KW-0067">ATP-binding</keyword>
<protein>
    <submittedName>
        <fullName evidence="5">ABC-2 type transport system ATP-binding protein</fullName>
    </submittedName>
</protein>
<dbReference type="PROSITE" id="PS00211">
    <property type="entry name" value="ABC_TRANSPORTER_1"/>
    <property type="match status" value="1"/>
</dbReference>
<sequence length="239" mass="27881">MIEFKKVKKYYERTIGLYEVDMQIKKGEVVGILGENGSGKSTMLKVMMGLTEVTFGEVSIEEKKPSELYERMAFITEEGSYFPNMTIGEYGEFLSVFYPKFDHERYRKLTDYFALSKLKKIKTFSKGEKSKVEIAAGFAKMADYILMDEPFLGKDMFTRKDFLKLMVSSLKEEETILISTHQLSEIENFIDRAVVLRDGTIKADFYLDDIREEGKSLPEKMMEILGYDENRYKRVFENQ</sequence>
<dbReference type="PANTHER" id="PTHR42939:SF1">
    <property type="entry name" value="ABC TRANSPORTER ATP-BINDING PROTEIN ALBC-RELATED"/>
    <property type="match status" value="1"/>
</dbReference>
<dbReference type="GO" id="GO:0016887">
    <property type="term" value="F:ATP hydrolysis activity"/>
    <property type="evidence" value="ECO:0007669"/>
    <property type="project" value="InterPro"/>
</dbReference>
<evidence type="ECO:0000313" key="5">
    <source>
        <dbReference type="EMBL" id="TCT13116.1"/>
    </source>
</evidence>
<gene>
    <name evidence="5" type="ORF">EDC18_10979</name>
</gene>
<accession>A0A4R3MMA5</accession>
<dbReference type="InterPro" id="IPR003439">
    <property type="entry name" value="ABC_transporter-like_ATP-bd"/>
</dbReference>
<dbReference type="EMBL" id="SMAL01000009">
    <property type="protein sequence ID" value="TCT13116.1"/>
    <property type="molecule type" value="Genomic_DNA"/>
</dbReference>
<evidence type="ECO:0000256" key="1">
    <source>
        <dbReference type="ARBA" id="ARBA00022448"/>
    </source>
</evidence>
<dbReference type="GO" id="GO:0005524">
    <property type="term" value="F:ATP binding"/>
    <property type="evidence" value="ECO:0007669"/>
    <property type="project" value="UniProtKB-KW"/>
</dbReference>
<dbReference type="SUPFAM" id="SSF52540">
    <property type="entry name" value="P-loop containing nucleoside triphosphate hydrolases"/>
    <property type="match status" value="1"/>
</dbReference>
<reference evidence="5 6" key="1">
    <citation type="submission" date="2019-03" db="EMBL/GenBank/DDBJ databases">
        <title>Genomic Encyclopedia of Type Strains, Phase IV (KMG-IV): sequencing the most valuable type-strain genomes for metagenomic binning, comparative biology and taxonomic classification.</title>
        <authorList>
            <person name="Goeker M."/>
        </authorList>
    </citation>
    <scope>NUCLEOTIDE SEQUENCE [LARGE SCALE GENOMIC DNA]</scope>
    <source>
        <strain evidence="5 6">DSM 24629</strain>
    </source>
</reference>
<dbReference type="SMART" id="SM00382">
    <property type="entry name" value="AAA"/>
    <property type="match status" value="1"/>
</dbReference>
<comment type="caution">
    <text evidence="5">The sequence shown here is derived from an EMBL/GenBank/DDBJ whole genome shotgun (WGS) entry which is preliminary data.</text>
</comment>
<evidence type="ECO:0000256" key="2">
    <source>
        <dbReference type="ARBA" id="ARBA00022741"/>
    </source>
</evidence>
<dbReference type="Proteomes" id="UP000294902">
    <property type="component" value="Unassembled WGS sequence"/>
</dbReference>
<dbReference type="InterPro" id="IPR017871">
    <property type="entry name" value="ABC_transporter-like_CS"/>
</dbReference>
<dbReference type="InterPro" id="IPR003593">
    <property type="entry name" value="AAA+_ATPase"/>
</dbReference>
<dbReference type="InterPro" id="IPR027417">
    <property type="entry name" value="P-loop_NTPase"/>
</dbReference>
<dbReference type="Pfam" id="PF00005">
    <property type="entry name" value="ABC_tran"/>
    <property type="match status" value="1"/>
</dbReference>
<dbReference type="InterPro" id="IPR051782">
    <property type="entry name" value="ABC_Transporter_VariousFunc"/>
</dbReference>
<keyword evidence="1" id="KW-0813">Transport</keyword>
<dbReference type="PANTHER" id="PTHR42939">
    <property type="entry name" value="ABC TRANSPORTER ATP-BINDING PROTEIN ALBC-RELATED"/>
    <property type="match status" value="1"/>
</dbReference>